<dbReference type="InterPro" id="IPR000160">
    <property type="entry name" value="GGDEF_dom"/>
</dbReference>
<dbReference type="OrthoDB" id="9805474at2"/>
<dbReference type="PROSITE" id="PS50887">
    <property type="entry name" value="GGDEF"/>
    <property type="match status" value="1"/>
</dbReference>
<evidence type="ECO:0000259" key="1">
    <source>
        <dbReference type="PROSITE" id="PS50887"/>
    </source>
</evidence>
<reference evidence="3" key="1">
    <citation type="submission" date="2017-04" db="EMBL/GenBank/DDBJ databases">
        <authorList>
            <person name="Song Y."/>
            <person name="Cho B.-K."/>
        </authorList>
    </citation>
    <scope>NUCLEOTIDE SEQUENCE [LARGE SCALE GENOMIC DNA]</scope>
    <source>
        <strain evidence="3">SL1</strain>
    </source>
</reference>
<keyword evidence="3" id="KW-1185">Reference proteome</keyword>
<dbReference type="InterPro" id="IPR043128">
    <property type="entry name" value="Rev_trsase/Diguanyl_cyclase"/>
</dbReference>
<protein>
    <submittedName>
        <fullName evidence="2">GGDEF domain-containing protein</fullName>
    </submittedName>
</protein>
<dbReference type="GO" id="GO:1902201">
    <property type="term" value="P:negative regulation of bacterial-type flagellum-dependent cell motility"/>
    <property type="evidence" value="ECO:0007669"/>
    <property type="project" value="TreeGrafter"/>
</dbReference>
<name>A0A2U8DQL1_9CLOT</name>
<evidence type="ECO:0000313" key="2">
    <source>
        <dbReference type="EMBL" id="AWI04771.1"/>
    </source>
</evidence>
<accession>A0A2U8DQL1</accession>
<sequence length="252" mass="29543">MSIDYDFFEAEKTLIKESKELIKSEKHDKKVLIENFSQVIERFDKMIRDAEKIIKISDGQQEYLHRIQSDLKKEIEDRIRAEEKLKYFAAIDTLTGCYNRGMGIALLENEIKSIRRNKGIFSICYIDVNGLKYVNDNFGHFEGDELIVTMCKSIKKAVREKDILCRLGGDEFLVLFSNGEVKNVENIVERIRSNISMENEKKLKPYYISFSYGIFEVDYDSNLSVDEIIRKADAKMYENKQKYKNLGLDYNN</sequence>
<dbReference type="PANTHER" id="PTHR45138:SF23">
    <property type="entry name" value="SIGNALING PROTEIN"/>
    <property type="match status" value="1"/>
</dbReference>
<dbReference type="InterPro" id="IPR029787">
    <property type="entry name" value="Nucleotide_cyclase"/>
</dbReference>
<gene>
    <name evidence="2" type="ORF">B9W14_09790</name>
</gene>
<dbReference type="NCBIfam" id="TIGR00254">
    <property type="entry name" value="GGDEF"/>
    <property type="match status" value="1"/>
</dbReference>
<dbReference type="AlphaFoldDB" id="A0A2U8DQL1"/>
<dbReference type="PANTHER" id="PTHR45138">
    <property type="entry name" value="REGULATORY COMPONENTS OF SENSORY TRANSDUCTION SYSTEM"/>
    <property type="match status" value="1"/>
</dbReference>
<dbReference type="CDD" id="cd01949">
    <property type="entry name" value="GGDEF"/>
    <property type="match status" value="1"/>
</dbReference>
<dbReference type="SUPFAM" id="SSF55073">
    <property type="entry name" value="Nucleotide cyclase"/>
    <property type="match status" value="1"/>
</dbReference>
<dbReference type="EMBL" id="CP020953">
    <property type="protein sequence ID" value="AWI04771.1"/>
    <property type="molecule type" value="Genomic_DNA"/>
</dbReference>
<dbReference type="GO" id="GO:0043709">
    <property type="term" value="P:cell adhesion involved in single-species biofilm formation"/>
    <property type="evidence" value="ECO:0007669"/>
    <property type="project" value="TreeGrafter"/>
</dbReference>
<dbReference type="GO" id="GO:0052621">
    <property type="term" value="F:diguanylate cyclase activity"/>
    <property type="evidence" value="ECO:0007669"/>
    <property type="project" value="TreeGrafter"/>
</dbReference>
<proteinExistence type="predicted"/>
<dbReference type="RefSeq" id="WP_032079346.1">
    <property type="nucleotide sequence ID" value="NZ_CP020953.1"/>
</dbReference>
<dbReference type="Gene3D" id="3.30.70.270">
    <property type="match status" value="1"/>
</dbReference>
<dbReference type="KEGG" id="cdrk:B9W14_09790"/>
<dbReference type="Proteomes" id="UP000244910">
    <property type="component" value="Chromosome"/>
</dbReference>
<dbReference type="SMART" id="SM00267">
    <property type="entry name" value="GGDEF"/>
    <property type="match status" value="1"/>
</dbReference>
<dbReference type="GO" id="GO:0005886">
    <property type="term" value="C:plasma membrane"/>
    <property type="evidence" value="ECO:0007669"/>
    <property type="project" value="TreeGrafter"/>
</dbReference>
<dbReference type="Pfam" id="PF00990">
    <property type="entry name" value="GGDEF"/>
    <property type="match status" value="1"/>
</dbReference>
<dbReference type="InterPro" id="IPR050469">
    <property type="entry name" value="Diguanylate_Cyclase"/>
</dbReference>
<organism evidence="2 3">
    <name type="scientific">Clostridium drakei</name>
    <dbReference type="NCBI Taxonomy" id="332101"/>
    <lineage>
        <taxon>Bacteria</taxon>
        <taxon>Bacillati</taxon>
        <taxon>Bacillota</taxon>
        <taxon>Clostridia</taxon>
        <taxon>Eubacteriales</taxon>
        <taxon>Clostridiaceae</taxon>
        <taxon>Clostridium</taxon>
    </lineage>
</organism>
<evidence type="ECO:0000313" key="3">
    <source>
        <dbReference type="Proteomes" id="UP000244910"/>
    </source>
</evidence>
<feature type="domain" description="GGDEF" evidence="1">
    <location>
        <begin position="119"/>
        <end position="252"/>
    </location>
</feature>